<organism evidence="13 14">
    <name type="scientific">Salibaculum griseiflavum</name>
    <dbReference type="NCBI Taxonomy" id="1914409"/>
    <lineage>
        <taxon>Bacteria</taxon>
        <taxon>Pseudomonadati</taxon>
        <taxon>Pseudomonadota</taxon>
        <taxon>Alphaproteobacteria</taxon>
        <taxon>Rhodobacterales</taxon>
        <taxon>Roseobacteraceae</taxon>
        <taxon>Salibaculum</taxon>
    </lineage>
</organism>
<keyword evidence="11" id="KW-0963">Cytoplasm</keyword>
<evidence type="ECO:0000256" key="3">
    <source>
        <dbReference type="ARBA" id="ARBA00012154"/>
    </source>
</evidence>
<evidence type="ECO:0000313" key="14">
    <source>
        <dbReference type="Proteomes" id="UP000245293"/>
    </source>
</evidence>
<dbReference type="InterPro" id="IPR000623">
    <property type="entry name" value="Shikimate_kinase/TSH1"/>
</dbReference>
<evidence type="ECO:0000256" key="7">
    <source>
        <dbReference type="ARBA" id="ARBA00022777"/>
    </source>
</evidence>
<dbReference type="InterPro" id="IPR027417">
    <property type="entry name" value="P-loop_NTPase"/>
</dbReference>
<name>A0A2V1P4S5_9RHOB</name>
<feature type="binding site" evidence="11">
    <location>
        <position position="171"/>
    </location>
    <ligand>
        <name>substrate</name>
    </ligand>
</feature>
<comment type="cofactor">
    <cofactor evidence="11">
        <name>Mg(2+)</name>
        <dbReference type="ChEBI" id="CHEBI:18420"/>
    </cofactor>
    <text evidence="11">Binds 1 Mg(2+) ion per subunit.</text>
</comment>
<dbReference type="PRINTS" id="PR01100">
    <property type="entry name" value="SHIKIMTKNASE"/>
</dbReference>
<dbReference type="EC" id="2.7.1.71" evidence="3 11"/>
<reference evidence="14" key="1">
    <citation type="submission" date="2018-05" db="EMBL/GenBank/DDBJ databases">
        <authorList>
            <person name="Du Z."/>
            <person name="Wang X."/>
        </authorList>
    </citation>
    <scope>NUCLEOTIDE SEQUENCE [LARGE SCALE GENOMIC DNA]</scope>
    <source>
        <strain evidence="14">WDS4C29</strain>
    </source>
</reference>
<dbReference type="GO" id="GO:0009073">
    <property type="term" value="P:aromatic amino acid family biosynthetic process"/>
    <property type="evidence" value="ECO:0007669"/>
    <property type="project" value="UniProtKB-KW"/>
</dbReference>
<evidence type="ECO:0000256" key="1">
    <source>
        <dbReference type="ARBA" id="ARBA00004842"/>
    </source>
</evidence>
<evidence type="ECO:0000256" key="4">
    <source>
        <dbReference type="ARBA" id="ARBA00022605"/>
    </source>
</evidence>
<evidence type="ECO:0000256" key="12">
    <source>
        <dbReference type="SAM" id="MobiDB-lite"/>
    </source>
</evidence>
<dbReference type="InterPro" id="IPR023000">
    <property type="entry name" value="Shikimate_kinase_CS"/>
</dbReference>
<protein>
    <recommendedName>
        <fullName evidence="3 11">Shikimate kinase</fullName>
        <shortName evidence="11">SK</shortName>
        <ecNumber evidence="3 11">2.7.1.71</ecNumber>
    </recommendedName>
</protein>
<dbReference type="SUPFAM" id="SSF52540">
    <property type="entry name" value="P-loop containing nucleoside triphosphate hydrolases"/>
    <property type="match status" value="1"/>
</dbReference>
<comment type="function">
    <text evidence="11">Catalyzes the specific phosphorylation of the 3-hydroxyl group of shikimic acid using ATP as a cosubstrate.</text>
</comment>
<feature type="region of interest" description="Disordered" evidence="12">
    <location>
        <begin position="1"/>
        <end position="30"/>
    </location>
</feature>
<evidence type="ECO:0000256" key="9">
    <source>
        <dbReference type="ARBA" id="ARBA00023141"/>
    </source>
</evidence>
<dbReference type="NCBIfam" id="NF010552">
    <property type="entry name" value="PRK13946.1"/>
    <property type="match status" value="1"/>
</dbReference>
<dbReference type="PROSITE" id="PS01128">
    <property type="entry name" value="SHIKIMATE_KINASE"/>
    <property type="match status" value="1"/>
</dbReference>
<feature type="binding site" evidence="11">
    <location>
        <position position="68"/>
    </location>
    <ligand>
        <name>substrate</name>
    </ligand>
</feature>
<evidence type="ECO:0000256" key="6">
    <source>
        <dbReference type="ARBA" id="ARBA00022741"/>
    </source>
</evidence>
<keyword evidence="8 11" id="KW-0067">ATP-binding</keyword>
<comment type="similarity">
    <text evidence="2 11">Belongs to the shikimate kinase family.</text>
</comment>
<dbReference type="CDD" id="cd00464">
    <property type="entry name" value="SK"/>
    <property type="match status" value="1"/>
</dbReference>
<evidence type="ECO:0000256" key="11">
    <source>
        <dbReference type="HAMAP-Rule" id="MF_00109"/>
    </source>
</evidence>
<keyword evidence="5 11" id="KW-0808">Transferase</keyword>
<feature type="binding site" evidence="11">
    <location>
        <begin position="46"/>
        <end position="51"/>
    </location>
    <ligand>
        <name>ATP</name>
        <dbReference type="ChEBI" id="CHEBI:30616"/>
    </ligand>
</feature>
<dbReference type="GO" id="GO:0004765">
    <property type="term" value="F:shikimate kinase activity"/>
    <property type="evidence" value="ECO:0007669"/>
    <property type="project" value="UniProtKB-UniRule"/>
</dbReference>
<dbReference type="PANTHER" id="PTHR21087:SF16">
    <property type="entry name" value="SHIKIMATE KINASE 1, CHLOROPLASTIC"/>
    <property type="match status" value="1"/>
</dbReference>
<dbReference type="Gene3D" id="3.40.50.300">
    <property type="entry name" value="P-loop containing nucleotide triphosphate hydrolases"/>
    <property type="match status" value="1"/>
</dbReference>
<comment type="pathway">
    <text evidence="1 11">Metabolic intermediate biosynthesis; chorismate biosynthesis; chorismate from D-erythrose 4-phosphate and phosphoenolpyruvate: step 5/7.</text>
</comment>
<dbReference type="Proteomes" id="UP000245293">
    <property type="component" value="Unassembled WGS sequence"/>
</dbReference>
<accession>A0A2V1P4S5</accession>
<dbReference type="GO" id="GO:0000287">
    <property type="term" value="F:magnesium ion binding"/>
    <property type="evidence" value="ECO:0007669"/>
    <property type="project" value="UniProtKB-UniRule"/>
</dbReference>
<feature type="binding site" evidence="11">
    <location>
        <position position="92"/>
    </location>
    <ligand>
        <name>substrate</name>
    </ligand>
</feature>
<keyword evidence="11" id="KW-0460">Magnesium</keyword>
<evidence type="ECO:0000256" key="8">
    <source>
        <dbReference type="ARBA" id="ARBA00022840"/>
    </source>
</evidence>
<comment type="caution">
    <text evidence="13">The sequence shown here is derived from an EMBL/GenBank/DDBJ whole genome shotgun (WGS) entry which is preliminary data.</text>
</comment>
<evidence type="ECO:0000313" key="13">
    <source>
        <dbReference type="EMBL" id="PWG17479.1"/>
    </source>
</evidence>
<dbReference type="GO" id="GO:0009423">
    <property type="term" value="P:chorismate biosynthetic process"/>
    <property type="evidence" value="ECO:0007669"/>
    <property type="project" value="UniProtKB-UniRule"/>
</dbReference>
<dbReference type="GO" id="GO:0005524">
    <property type="term" value="F:ATP binding"/>
    <property type="evidence" value="ECO:0007669"/>
    <property type="project" value="UniProtKB-UniRule"/>
</dbReference>
<dbReference type="GO" id="GO:0005829">
    <property type="term" value="C:cytosol"/>
    <property type="evidence" value="ECO:0007669"/>
    <property type="project" value="TreeGrafter"/>
</dbReference>
<dbReference type="UniPathway" id="UPA00053">
    <property type="reaction ID" value="UER00088"/>
</dbReference>
<gene>
    <name evidence="11" type="primary">aroK</name>
    <name evidence="13" type="ORF">DFK10_06885</name>
</gene>
<sequence length="214" mass="23322">MGKFPAPAKRCRSGKAGSVVTGKAQDRREKTGAVLHRTVVLVGMMGSGKSAIGRNLAARLGVAFLDSDAEIEAAANASIAEIFARDGEAFFRDREAEVIARLLKSEPCILSTGGGAFLAERNRRAIAQHGVALWLDADLDLLWDRVRHKDTRPLLRTPDPRGTLARIFEDRAPIYAKAGLRTKAEPEYSIDDMTDRVIETLAADPRILELADDD</sequence>
<dbReference type="HAMAP" id="MF_00109">
    <property type="entry name" value="Shikimate_kinase"/>
    <property type="match status" value="1"/>
</dbReference>
<dbReference type="PANTHER" id="PTHR21087">
    <property type="entry name" value="SHIKIMATE KINASE"/>
    <property type="match status" value="1"/>
</dbReference>
<feature type="binding site" evidence="11">
    <location>
        <position position="152"/>
    </location>
    <ligand>
        <name>ATP</name>
        <dbReference type="ChEBI" id="CHEBI:30616"/>
    </ligand>
</feature>
<feature type="binding site" evidence="11">
    <location>
        <position position="50"/>
    </location>
    <ligand>
        <name>Mg(2+)</name>
        <dbReference type="ChEBI" id="CHEBI:18420"/>
    </ligand>
</feature>
<keyword evidence="11" id="KW-0479">Metal-binding</keyword>
<keyword evidence="14" id="KW-1185">Reference proteome</keyword>
<comment type="catalytic activity">
    <reaction evidence="10 11">
        <text>shikimate + ATP = 3-phosphoshikimate + ADP + H(+)</text>
        <dbReference type="Rhea" id="RHEA:13121"/>
        <dbReference type="ChEBI" id="CHEBI:15378"/>
        <dbReference type="ChEBI" id="CHEBI:30616"/>
        <dbReference type="ChEBI" id="CHEBI:36208"/>
        <dbReference type="ChEBI" id="CHEBI:145989"/>
        <dbReference type="ChEBI" id="CHEBI:456216"/>
        <dbReference type="EC" id="2.7.1.71"/>
    </reaction>
</comment>
<evidence type="ECO:0000256" key="5">
    <source>
        <dbReference type="ARBA" id="ARBA00022679"/>
    </source>
</evidence>
<comment type="subunit">
    <text evidence="11">Monomer.</text>
</comment>
<comment type="caution">
    <text evidence="11">Lacks conserved residue(s) required for the propagation of feature annotation.</text>
</comment>
<evidence type="ECO:0000256" key="2">
    <source>
        <dbReference type="ARBA" id="ARBA00006997"/>
    </source>
</evidence>
<dbReference type="EMBL" id="QETF01000005">
    <property type="protein sequence ID" value="PWG17479.1"/>
    <property type="molecule type" value="Genomic_DNA"/>
</dbReference>
<proteinExistence type="inferred from homology"/>
<keyword evidence="9 11" id="KW-0057">Aromatic amino acid biosynthesis</keyword>
<keyword evidence="6 11" id="KW-0547">Nucleotide-binding</keyword>
<evidence type="ECO:0000256" key="10">
    <source>
        <dbReference type="ARBA" id="ARBA00048567"/>
    </source>
</evidence>
<keyword evidence="4 11" id="KW-0028">Amino-acid biosynthesis</keyword>
<dbReference type="AlphaFoldDB" id="A0A2V1P4S5"/>
<feature type="binding site" evidence="11">
    <location>
        <position position="114"/>
    </location>
    <ligand>
        <name>substrate</name>
    </ligand>
</feature>
<keyword evidence="7 11" id="KW-0418">Kinase</keyword>
<dbReference type="OrthoDB" id="9800332at2"/>
<comment type="subcellular location">
    <subcellularLocation>
        <location evidence="11">Cytoplasm</location>
    </subcellularLocation>
</comment>
<dbReference type="Pfam" id="PF01202">
    <property type="entry name" value="SKI"/>
    <property type="match status" value="1"/>
</dbReference>
<dbReference type="InterPro" id="IPR031322">
    <property type="entry name" value="Shikimate/glucono_kinase"/>
</dbReference>
<dbReference type="GO" id="GO:0008652">
    <property type="term" value="P:amino acid biosynthetic process"/>
    <property type="evidence" value="ECO:0007669"/>
    <property type="project" value="UniProtKB-KW"/>
</dbReference>